<dbReference type="RefSeq" id="WP_191175630.1">
    <property type="nucleotide sequence ID" value="NZ_JACWMW010000002.1"/>
</dbReference>
<dbReference type="PANTHER" id="PTHR38011">
    <property type="entry name" value="DIHYDROFOLATE REDUCTASE FAMILY PROTEIN (AFU_ORTHOLOGUE AFUA_8G06820)"/>
    <property type="match status" value="1"/>
</dbReference>
<name>A0ABR7X7G9_9SPHI</name>
<feature type="domain" description="Bacterial bifunctional deaminase-reductase C-terminal" evidence="1">
    <location>
        <begin position="2"/>
        <end position="184"/>
    </location>
</feature>
<keyword evidence="3" id="KW-1185">Reference proteome</keyword>
<evidence type="ECO:0000259" key="1">
    <source>
        <dbReference type="Pfam" id="PF01872"/>
    </source>
</evidence>
<dbReference type="InterPro" id="IPR050765">
    <property type="entry name" value="Riboflavin_Biosynth_HTPR"/>
</dbReference>
<comment type="caution">
    <text evidence="2">The sequence shown here is derived from an EMBL/GenBank/DDBJ whole genome shotgun (WGS) entry which is preliminary data.</text>
</comment>
<dbReference type="EMBL" id="JACWMW010000002">
    <property type="protein sequence ID" value="MBD1385772.1"/>
    <property type="molecule type" value="Genomic_DNA"/>
</dbReference>
<gene>
    <name evidence="2" type="ORF">IDJ75_10825</name>
</gene>
<evidence type="ECO:0000313" key="3">
    <source>
        <dbReference type="Proteomes" id="UP000618754"/>
    </source>
</evidence>
<proteinExistence type="predicted"/>
<evidence type="ECO:0000313" key="2">
    <source>
        <dbReference type="EMBL" id="MBD1385772.1"/>
    </source>
</evidence>
<dbReference type="Pfam" id="PF01872">
    <property type="entry name" value="RibD_C"/>
    <property type="match status" value="1"/>
</dbReference>
<dbReference type="InterPro" id="IPR002734">
    <property type="entry name" value="RibDG_C"/>
</dbReference>
<dbReference type="Gene3D" id="3.40.430.10">
    <property type="entry name" value="Dihydrofolate Reductase, subunit A"/>
    <property type="match status" value="1"/>
</dbReference>
<dbReference type="Proteomes" id="UP000618754">
    <property type="component" value="Unassembled WGS sequence"/>
</dbReference>
<protein>
    <submittedName>
        <fullName evidence="2">Dihydrofolate reductase</fullName>
    </submittedName>
</protein>
<accession>A0ABR7X7G9</accession>
<dbReference type="InterPro" id="IPR024072">
    <property type="entry name" value="DHFR-like_dom_sf"/>
</dbReference>
<organism evidence="2 3">
    <name type="scientific">Mucilaginibacter rigui</name>
    <dbReference type="NCBI Taxonomy" id="534635"/>
    <lineage>
        <taxon>Bacteria</taxon>
        <taxon>Pseudomonadati</taxon>
        <taxon>Bacteroidota</taxon>
        <taxon>Sphingobacteriia</taxon>
        <taxon>Sphingobacteriales</taxon>
        <taxon>Sphingobacteriaceae</taxon>
        <taxon>Mucilaginibacter</taxon>
    </lineage>
</organism>
<dbReference type="PANTHER" id="PTHR38011:SF11">
    <property type="entry name" value="2,5-DIAMINO-6-RIBOSYLAMINO-4(3H)-PYRIMIDINONE 5'-PHOSPHATE REDUCTASE"/>
    <property type="match status" value="1"/>
</dbReference>
<dbReference type="SUPFAM" id="SSF53597">
    <property type="entry name" value="Dihydrofolate reductase-like"/>
    <property type="match status" value="1"/>
</dbReference>
<reference evidence="2 3" key="1">
    <citation type="submission" date="2020-09" db="EMBL/GenBank/DDBJ databases">
        <title>Novel species of Mucilaginibacter isolated from a glacier on the Tibetan Plateau.</title>
        <authorList>
            <person name="Liu Q."/>
            <person name="Xin Y.-H."/>
        </authorList>
    </citation>
    <scope>NUCLEOTIDE SEQUENCE [LARGE SCALE GENOMIC DNA]</scope>
    <source>
        <strain evidence="2 3">CGMCC 1.13878</strain>
    </source>
</reference>
<sequence>MRKLVVSMNVTLNGYMAGPHGELDWHTPYWDNELSRAVTQQLSNADTLLLGRVTYNAIAPYWQAQQTSQFGAREDADYADMINRYEKVVFSKTLKNVSWHNSRLASRNIGKEITVLKKSEGKDLLVYGSGKLVAALSKLRLVDEYRLWVYPVALNKGRALFKNLREELGMQPTNISVFESGVVLMCYEMKFG</sequence>